<name>A0A6J5MRL7_9CAUD</name>
<proteinExistence type="predicted"/>
<reference evidence="1" key="1">
    <citation type="submission" date="2020-04" db="EMBL/GenBank/DDBJ databases">
        <authorList>
            <person name="Chiriac C."/>
            <person name="Salcher M."/>
            <person name="Ghai R."/>
            <person name="Kavagutti S V."/>
        </authorList>
    </citation>
    <scope>NUCLEOTIDE SEQUENCE</scope>
</reference>
<gene>
    <name evidence="1" type="ORF">UFOVP531_16</name>
</gene>
<sequence>MLEVEAVLQRFRNYVIQQSRSNLTKGNKNSSKDLYNSIDGEVVTENGFSIVGFTMLDYGHYQDKGVSGKLKKYNTPYSYKSKMPPVKAFDKWMVRKGIAPRNAKGEFQSRKSLQYAIARSVFLNGIKPSLFFTKPFEAGYKKYIDTDLMKAFGQDIETMVDYNLKD</sequence>
<organism evidence="1">
    <name type="scientific">uncultured Caudovirales phage</name>
    <dbReference type="NCBI Taxonomy" id="2100421"/>
    <lineage>
        <taxon>Viruses</taxon>
        <taxon>Duplodnaviria</taxon>
        <taxon>Heunggongvirae</taxon>
        <taxon>Uroviricota</taxon>
        <taxon>Caudoviricetes</taxon>
        <taxon>Peduoviridae</taxon>
        <taxon>Maltschvirus</taxon>
        <taxon>Maltschvirus maltsch</taxon>
    </lineage>
</organism>
<protein>
    <submittedName>
        <fullName evidence="1">Uncharacterized protein</fullName>
    </submittedName>
</protein>
<evidence type="ECO:0000313" key="1">
    <source>
        <dbReference type="EMBL" id="CAB4148661.1"/>
    </source>
</evidence>
<accession>A0A6J5MRL7</accession>
<dbReference type="EMBL" id="LR796512">
    <property type="protein sequence ID" value="CAB4148661.1"/>
    <property type="molecule type" value="Genomic_DNA"/>
</dbReference>